<accession>A0A239LYH0</accession>
<gene>
    <name evidence="5" type="ORF">SAMN06265795_12836</name>
</gene>
<dbReference type="GO" id="GO:0006355">
    <property type="term" value="P:regulation of DNA-templated transcription"/>
    <property type="evidence" value="ECO:0007669"/>
    <property type="project" value="InterPro"/>
</dbReference>
<evidence type="ECO:0000313" key="5">
    <source>
        <dbReference type="EMBL" id="SNT35707.1"/>
    </source>
</evidence>
<organism evidence="5 6">
    <name type="scientific">Noviherbaspirillum humi</name>
    <dbReference type="NCBI Taxonomy" id="1688639"/>
    <lineage>
        <taxon>Bacteria</taxon>
        <taxon>Pseudomonadati</taxon>
        <taxon>Pseudomonadota</taxon>
        <taxon>Betaproteobacteria</taxon>
        <taxon>Burkholderiales</taxon>
        <taxon>Oxalobacteraceae</taxon>
        <taxon>Noviherbaspirillum</taxon>
    </lineage>
</organism>
<evidence type="ECO:0000256" key="1">
    <source>
        <dbReference type="ARBA" id="ARBA00023015"/>
    </source>
</evidence>
<sequence length="332" mass="36418">MKALSRSLVDLYESAECLSTRDFPSEVLQIVRRQVPCDGAMLGEGEVAPASADHLLAQVPPLAPEACPPWRGDNLACWHEPSIICLMQGLSQALQFPSHLVCRNRPLAALAAFGRRHRLHHLLLQGDPPLSRMIPIWLLLYRAADEPFRPADEERISALWPHVYRALAINRAASRAGSGHGGVARAVIGAEGAVCMADPGFHRWLALEFDHRSSRRLPAPLLQCWRAGTCYTGRHIKVAFATQDGYAVCEAAPIGHGGELTRAERRIADDFAMGMKHSEIARRRGISHNTVRTHLAHVYAKLGVHTKIDLARSLAHADARGSLPALHGRPLV</sequence>
<dbReference type="EMBL" id="FZOT01000028">
    <property type="protein sequence ID" value="SNT35707.1"/>
    <property type="molecule type" value="Genomic_DNA"/>
</dbReference>
<evidence type="ECO:0000256" key="2">
    <source>
        <dbReference type="ARBA" id="ARBA00023125"/>
    </source>
</evidence>
<dbReference type="Proteomes" id="UP000198284">
    <property type="component" value="Unassembled WGS sequence"/>
</dbReference>
<dbReference type="CDD" id="cd06170">
    <property type="entry name" value="LuxR_C_like"/>
    <property type="match status" value="1"/>
</dbReference>
<evidence type="ECO:0000256" key="3">
    <source>
        <dbReference type="ARBA" id="ARBA00023163"/>
    </source>
</evidence>
<dbReference type="PROSITE" id="PS50043">
    <property type="entry name" value="HTH_LUXR_2"/>
    <property type="match status" value="1"/>
</dbReference>
<dbReference type="InterPro" id="IPR036388">
    <property type="entry name" value="WH-like_DNA-bd_sf"/>
</dbReference>
<keyword evidence="1" id="KW-0805">Transcription regulation</keyword>
<dbReference type="GO" id="GO:0003677">
    <property type="term" value="F:DNA binding"/>
    <property type="evidence" value="ECO:0007669"/>
    <property type="project" value="UniProtKB-KW"/>
</dbReference>
<dbReference type="SUPFAM" id="SSF46894">
    <property type="entry name" value="C-terminal effector domain of the bipartite response regulators"/>
    <property type="match status" value="1"/>
</dbReference>
<evidence type="ECO:0000313" key="6">
    <source>
        <dbReference type="Proteomes" id="UP000198284"/>
    </source>
</evidence>
<feature type="domain" description="HTH luxR-type" evidence="4">
    <location>
        <begin position="253"/>
        <end position="318"/>
    </location>
</feature>
<keyword evidence="2" id="KW-0238">DNA-binding</keyword>
<dbReference type="InterPro" id="IPR016032">
    <property type="entry name" value="Sig_transdc_resp-reg_C-effctor"/>
</dbReference>
<reference evidence="5 6" key="1">
    <citation type="submission" date="2017-06" db="EMBL/GenBank/DDBJ databases">
        <authorList>
            <person name="Kim H.J."/>
            <person name="Triplett B.A."/>
        </authorList>
    </citation>
    <scope>NUCLEOTIDE SEQUENCE [LARGE SCALE GENOMIC DNA]</scope>
    <source>
        <strain evidence="5 6">U15</strain>
    </source>
</reference>
<evidence type="ECO:0000259" key="4">
    <source>
        <dbReference type="PROSITE" id="PS50043"/>
    </source>
</evidence>
<dbReference type="SMART" id="SM00421">
    <property type="entry name" value="HTH_LUXR"/>
    <property type="match status" value="1"/>
</dbReference>
<dbReference type="Gene3D" id="1.10.10.10">
    <property type="entry name" value="Winged helix-like DNA-binding domain superfamily/Winged helix DNA-binding domain"/>
    <property type="match status" value="1"/>
</dbReference>
<dbReference type="OrthoDB" id="561214at2"/>
<keyword evidence="3" id="KW-0804">Transcription</keyword>
<dbReference type="PANTHER" id="PTHR44688:SF16">
    <property type="entry name" value="DNA-BINDING TRANSCRIPTIONAL ACTIVATOR DEVR_DOSR"/>
    <property type="match status" value="1"/>
</dbReference>
<name>A0A239LYH0_9BURK</name>
<dbReference type="PRINTS" id="PR00038">
    <property type="entry name" value="HTHLUXR"/>
</dbReference>
<proteinExistence type="predicted"/>
<dbReference type="InterPro" id="IPR000792">
    <property type="entry name" value="Tscrpt_reg_LuxR_C"/>
</dbReference>
<dbReference type="RefSeq" id="WP_089401720.1">
    <property type="nucleotide sequence ID" value="NZ_FZOT01000028.1"/>
</dbReference>
<keyword evidence="6" id="KW-1185">Reference proteome</keyword>
<dbReference type="AlphaFoldDB" id="A0A239LYH0"/>
<protein>
    <submittedName>
        <fullName evidence="5">Regulatory protein, luxR family</fullName>
    </submittedName>
</protein>
<dbReference type="Pfam" id="PF00196">
    <property type="entry name" value="GerE"/>
    <property type="match status" value="1"/>
</dbReference>
<dbReference type="PANTHER" id="PTHR44688">
    <property type="entry name" value="DNA-BINDING TRANSCRIPTIONAL ACTIVATOR DEVR_DOSR"/>
    <property type="match status" value="1"/>
</dbReference>